<evidence type="ECO:0000313" key="4">
    <source>
        <dbReference type="Proteomes" id="UP000838763"/>
    </source>
</evidence>
<dbReference type="InterPro" id="IPR015920">
    <property type="entry name" value="Cellobiose_DH-like_cyt"/>
</dbReference>
<dbReference type="PANTHER" id="PTHR47797">
    <property type="entry name" value="DEHYDROGENASE, PUTATIVE (AFU_ORTHOLOGUE AFUA_8G05805)-RELATED"/>
    <property type="match status" value="1"/>
</dbReference>
<name>A0A9P1MDS6_9PEZI</name>
<protein>
    <recommendedName>
        <fullName evidence="2">Cellobiose dehydrogenase-like cytochrome domain-containing protein</fullName>
    </recommendedName>
</protein>
<dbReference type="Gene3D" id="2.60.40.1210">
    <property type="entry name" value="Cellobiose dehydrogenase, cytochrome domain"/>
    <property type="match status" value="1"/>
</dbReference>
<evidence type="ECO:0000259" key="2">
    <source>
        <dbReference type="Pfam" id="PF16010"/>
    </source>
</evidence>
<organism evidence="3 4">
    <name type="scientific">Parascedosporium putredinis</name>
    <dbReference type="NCBI Taxonomy" id="1442378"/>
    <lineage>
        <taxon>Eukaryota</taxon>
        <taxon>Fungi</taxon>
        <taxon>Dikarya</taxon>
        <taxon>Ascomycota</taxon>
        <taxon>Pezizomycotina</taxon>
        <taxon>Sordariomycetes</taxon>
        <taxon>Hypocreomycetidae</taxon>
        <taxon>Microascales</taxon>
        <taxon>Microascaceae</taxon>
        <taxon>Parascedosporium</taxon>
    </lineage>
</organism>
<dbReference type="Pfam" id="PF16010">
    <property type="entry name" value="CDH-cyt"/>
    <property type="match status" value="1"/>
</dbReference>
<proteinExistence type="predicted"/>
<dbReference type="OrthoDB" id="413885at2759"/>
<comment type="caution">
    <text evidence="3">The sequence shown here is derived from an EMBL/GenBank/DDBJ whole genome shotgun (WGS) entry which is preliminary data.</text>
</comment>
<dbReference type="PANTHER" id="PTHR47797:SF5">
    <property type="entry name" value="CELLOBIOSE DEHYDROGENASE CYTOCHROME DOMAIN-CONTAINING PROTEIN"/>
    <property type="match status" value="1"/>
</dbReference>
<reference evidence="3" key="1">
    <citation type="submission" date="2022-11" db="EMBL/GenBank/DDBJ databases">
        <authorList>
            <person name="Scott C."/>
            <person name="Bruce N."/>
        </authorList>
    </citation>
    <scope>NUCLEOTIDE SEQUENCE</scope>
</reference>
<dbReference type="CDD" id="cd09630">
    <property type="entry name" value="CDH_like_cytochrome"/>
    <property type="match status" value="1"/>
</dbReference>
<keyword evidence="1" id="KW-0732">Signal</keyword>
<dbReference type="SUPFAM" id="SSF49344">
    <property type="entry name" value="CBD9-like"/>
    <property type="match status" value="1"/>
</dbReference>
<feature type="domain" description="Cellobiose dehydrogenase-like cytochrome" evidence="2">
    <location>
        <begin position="48"/>
        <end position="222"/>
    </location>
</feature>
<accession>A0A9P1MDS6</accession>
<dbReference type="Proteomes" id="UP000838763">
    <property type="component" value="Unassembled WGS sequence"/>
</dbReference>
<feature type="chain" id="PRO_5040413155" description="Cellobiose dehydrogenase-like cytochrome domain-containing protein" evidence="1">
    <location>
        <begin position="29"/>
        <end position="237"/>
    </location>
</feature>
<evidence type="ECO:0000313" key="3">
    <source>
        <dbReference type="EMBL" id="CAI4217632.1"/>
    </source>
</evidence>
<sequence>MGILEPRTYIDIMKATFLLCALAGLVSAFPASDVAPLEKRQKIVTGRWCSPITSLCYVDYTTDLKTSFRLAIPDNAVAGSNFDIAIQIVAPTNQGWTGLSWGGSMTDAPLTVAWQNGQAPVLSSRWAGGRQVPTAYAQATYTILQDTGVNGTHYTLSTICKGCASWTRASGSVKTLSPTGSLRLAWASNPQANSVAQRANPTSSFEYHPYHGYIDGSFPDAKVPAAQFQAAAAMVRP</sequence>
<gene>
    <name evidence="3" type="ORF">PPNO1_LOCUS7237</name>
</gene>
<keyword evidence="4" id="KW-1185">Reference proteome</keyword>
<evidence type="ECO:0000256" key="1">
    <source>
        <dbReference type="SAM" id="SignalP"/>
    </source>
</evidence>
<dbReference type="AlphaFoldDB" id="A0A9P1MDS6"/>
<feature type="signal peptide" evidence="1">
    <location>
        <begin position="1"/>
        <end position="28"/>
    </location>
</feature>
<dbReference type="EMBL" id="CALLCH030000016">
    <property type="protein sequence ID" value="CAI4217632.1"/>
    <property type="molecule type" value="Genomic_DNA"/>
</dbReference>